<protein>
    <submittedName>
        <fullName evidence="1">Uncharacterized protein</fullName>
    </submittedName>
</protein>
<reference evidence="2" key="1">
    <citation type="journal article" date="2014" name="Science">
        <title>Ancient hybridizations among the ancestral genomes of bread wheat.</title>
        <authorList>
            <consortium name="International Wheat Genome Sequencing Consortium,"/>
            <person name="Marcussen T."/>
            <person name="Sandve S.R."/>
            <person name="Heier L."/>
            <person name="Spannagl M."/>
            <person name="Pfeifer M."/>
            <person name="Jakobsen K.S."/>
            <person name="Wulff B.B."/>
            <person name="Steuernagel B."/>
            <person name="Mayer K.F."/>
            <person name="Olsen O.A."/>
        </authorList>
    </citation>
    <scope>NUCLEOTIDE SEQUENCE [LARGE SCALE GENOMIC DNA]</scope>
    <source>
        <strain evidence="2">cv. AL8/78</strain>
    </source>
</reference>
<dbReference type="InterPro" id="IPR019634">
    <property type="entry name" value="Uncharacterised_Ycf49"/>
</dbReference>
<keyword evidence="2" id="KW-1185">Reference proteome</keyword>
<dbReference type="AlphaFoldDB" id="A0A453JUE5"/>
<evidence type="ECO:0000313" key="2">
    <source>
        <dbReference type="Proteomes" id="UP000015105"/>
    </source>
</evidence>
<dbReference type="EnsemblPlants" id="AET5Gv20192100.3">
    <property type="protein sequence ID" value="AET5Gv20192100.3"/>
    <property type="gene ID" value="AET5Gv20192100"/>
</dbReference>
<dbReference type="Pfam" id="PF10693">
    <property type="entry name" value="DUF2499"/>
    <property type="match status" value="1"/>
</dbReference>
<evidence type="ECO:0000313" key="1">
    <source>
        <dbReference type="EnsemblPlants" id="AET5Gv20192100.3"/>
    </source>
</evidence>
<reference evidence="1" key="3">
    <citation type="journal article" date="2017" name="Nature">
        <title>Genome sequence of the progenitor of the wheat D genome Aegilops tauschii.</title>
        <authorList>
            <person name="Luo M.C."/>
            <person name="Gu Y.Q."/>
            <person name="Puiu D."/>
            <person name="Wang H."/>
            <person name="Twardziok S.O."/>
            <person name="Deal K.R."/>
            <person name="Huo N."/>
            <person name="Zhu T."/>
            <person name="Wang L."/>
            <person name="Wang Y."/>
            <person name="McGuire P.E."/>
            <person name="Liu S."/>
            <person name="Long H."/>
            <person name="Ramasamy R.K."/>
            <person name="Rodriguez J.C."/>
            <person name="Van S.L."/>
            <person name="Yuan L."/>
            <person name="Wang Z."/>
            <person name="Xia Z."/>
            <person name="Xiao L."/>
            <person name="Anderson O.D."/>
            <person name="Ouyang S."/>
            <person name="Liang Y."/>
            <person name="Zimin A.V."/>
            <person name="Pertea G."/>
            <person name="Qi P."/>
            <person name="Bennetzen J.L."/>
            <person name="Dai X."/>
            <person name="Dawson M.W."/>
            <person name="Muller H.G."/>
            <person name="Kugler K."/>
            <person name="Rivarola-Duarte L."/>
            <person name="Spannagl M."/>
            <person name="Mayer K.F.X."/>
            <person name="Lu F.H."/>
            <person name="Bevan M.W."/>
            <person name="Leroy P."/>
            <person name="Li P."/>
            <person name="You F.M."/>
            <person name="Sun Q."/>
            <person name="Liu Z."/>
            <person name="Lyons E."/>
            <person name="Wicker T."/>
            <person name="Salzberg S.L."/>
            <person name="Devos K.M."/>
            <person name="Dvorak J."/>
        </authorList>
    </citation>
    <scope>NUCLEOTIDE SEQUENCE [LARGE SCALE GENOMIC DNA]</scope>
    <source>
        <strain evidence="1">cv. AL8/78</strain>
    </source>
</reference>
<organism evidence="1 2">
    <name type="scientific">Aegilops tauschii subsp. strangulata</name>
    <name type="common">Goatgrass</name>
    <dbReference type="NCBI Taxonomy" id="200361"/>
    <lineage>
        <taxon>Eukaryota</taxon>
        <taxon>Viridiplantae</taxon>
        <taxon>Streptophyta</taxon>
        <taxon>Embryophyta</taxon>
        <taxon>Tracheophyta</taxon>
        <taxon>Spermatophyta</taxon>
        <taxon>Magnoliopsida</taxon>
        <taxon>Liliopsida</taxon>
        <taxon>Poales</taxon>
        <taxon>Poaceae</taxon>
        <taxon>BOP clade</taxon>
        <taxon>Pooideae</taxon>
        <taxon>Triticodae</taxon>
        <taxon>Triticeae</taxon>
        <taxon>Triticinae</taxon>
        <taxon>Aegilops</taxon>
    </lineage>
</organism>
<dbReference type="Gramene" id="AET5Gv20192100.3">
    <property type="protein sequence ID" value="AET5Gv20192100.3"/>
    <property type="gene ID" value="AET5Gv20192100"/>
</dbReference>
<accession>A0A453JUE5</accession>
<proteinExistence type="predicted"/>
<dbReference type="Proteomes" id="UP000015105">
    <property type="component" value="Chromosome 5D"/>
</dbReference>
<sequence>SQASASPSSTKVPLLGGAMCMCTWHFFYNSVSRGNILT</sequence>
<reference evidence="1" key="4">
    <citation type="submission" date="2019-03" db="UniProtKB">
        <authorList>
            <consortium name="EnsemblPlants"/>
        </authorList>
    </citation>
    <scope>IDENTIFICATION</scope>
</reference>
<name>A0A453JUE5_AEGTS</name>
<reference evidence="1" key="5">
    <citation type="journal article" date="2021" name="G3 (Bethesda)">
        <title>Aegilops tauschii genome assembly Aet v5.0 features greater sequence contiguity and improved annotation.</title>
        <authorList>
            <person name="Wang L."/>
            <person name="Zhu T."/>
            <person name="Rodriguez J.C."/>
            <person name="Deal K.R."/>
            <person name="Dubcovsky J."/>
            <person name="McGuire P.E."/>
            <person name="Lux T."/>
            <person name="Spannagl M."/>
            <person name="Mayer K.F.X."/>
            <person name="Baldrich P."/>
            <person name="Meyers B.C."/>
            <person name="Huo N."/>
            <person name="Gu Y.Q."/>
            <person name="Zhou H."/>
            <person name="Devos K.M."/>
            <person name="Bennetzen J.L."/>
            <person name="Unver T."/>
            <person name="Budak H."/>
            <person name="Gulick P.J."/>
            <person name="Galiba G."/>
            <person name="Kalapos B."/>
            <person name="Nelson D.R."/>
            <person name="Li P."/>
            <person name="You F.M."/>
            <person name="Luo M.C."/>
            <person name="Dvorak J."/>
        </authorList>
    </citation>
    <scope>NUCLEOTIDE SEQUENCE [LARGE SCALE GENOMIC DNA]</scope>
    <source>
        <strain evidence="1">cv. AL8/78</strain>
    </source>
</reference>
<reference evidence="2" key="2">
    <citation type="journal article" date="2017" name="Nat. Plants">
        <title>The Aegilops tauschii genome reveals multiple impacts of transposons.</title>
        <authorList>
            <person name="Zhao G."/>
            <person name="Zou C."/>
            <person name="Li K."/>
            <person name="Wang K."/>
            <person name="Li T."/>
            <person name="Gao L."/>
            <person name="Zhang X."/>
            <person name="Wang H."/>
            <person name="Yang Z."/>
            <person name="Liu X."/>
            <person name="Jiang W."/>
            <person name="Mao L."/>
            <person name="Kong X."/>
            <person name="Jiao Y."/>
            <person name="Jia J."/>
        </authorList>
    </citation>
    <scope>NUCLEOTIDE SEQUENCE [LARGE SCALE GENOMIC DNA]</scope>
    <source>
        <strain evidence="2">cv. AL8/78</strain>
    </source>
</reference>